<dbReference type="Proteomes" id="UP000193978">
    <property type="component" value="Chromosome"/>
</dbReference>
<dbReference type="InterPro" id="IPR011250">
    <property type="entry name" value="OMP/PagP_B-barrel"/>
</dbReference>
<keyword evidence="2 6" id="KW-0732">Signal</keyword>
<dbReference type="Pfam" id="PF13505">
    <property type="entry name" value="OMP_b-brl"/>
    <property type="match status" value="1"/>
</dbReference>
<proteinExistence type="inferred from homology"/>
<dbReference type="STRING" id="655015.B1812_06495"/>
<keyword evidence="9" id="KW-1185">Reference proteome</keyword>
<evidence type="ECO:0000256" key="3">
    <source>
        <dbReference type="ARBA" id="ARBA00023136"/>
    </source>
</evidence>
<dbReference type="SUPFAM" id="SSF56925">
    <property type="entry name" value="OMPA-like"/>
    <property type="match status" value="1"/>
</dbReference>
<dbReference type="RefSeq" id="WP_085773556.1">
    <property type="nucleotide sequence ID" value="NZ_AP027149.1"/>
</dbReference>
<dbReference type="GO" id="GO:0009279">
    <property type="term" value="C:cell outer membrane"/>
    <property type="evidence" value="ECO:0007669"/>
    <property type="project" value="UniProtKB-SubCell"/>
</dbReference>
<reference evidence="8 9" key="1">
    <citation type="submission" date="2017-02" db="EMBL/GenBank/DDBJ databases">
        <authorList>
            <person name="Peterson S.W."/>
        </authorList>
    </citation>
    <scope>NUCLEOTIDE SEQUENCE [LARGE SCALE GENOMIC DNA]</scope>
    <source>
        <strain evidence="8 9">S285</strain>
    </source>
</reference>
<evidence type="ECO:0000256" key="4">
    <source>
        <dbReference type="ARBA" id="ARBA00023237"/>
    </source>
</evidence>
<dbReference type="Gene3D" id="2.40.160.20">
    <property type="match status" value="1"/>
</dbReference>
<evidence type="ECO:0000256" key="6">
    <source>
        <dbReference type="SAM" id="SignalP"/>
    </source>
</evidence>
<accession>A0A1W6N0R8</accession>
<name>A0A1W6N0R8_9HYPH</name>
<evidence type="ECO:0000259" key="7">
    <source>
        <dbReference type="Pfam" id="PF13505"/>
    </source>
</evidence>
<evidence type="ECO:0000256" key="1">
    <source>
        <dbReference type="ARBA" id="ARBA00004442"/>
    </source>
</evidence>
<dbReference type="PANTHER" id="PTHR34001">
    <property type="entry name" value="BLL7405 PROTEIN"/>
    <property type="match status" value="1"/>
</dbReference>
<dbReference type="EMBL" id="CP019948">
    <property type="protein sequence ID" value="ARN83442.1"/>
    <property type="molecule type" value="Genomic_DNA"/>
</dbReference>
<dbReference type="AlphaFoldDB" id="A0A1W6N0R8"/>
<evidence type="ECO:0000256" key="5">
    <source>
        <dbReference type="ARBA" id="ARBA00038306"/>
    </source>
</evidence>
<dbReference type="OrthoDB" id="9815357at2"/>
<protein>
    <recommendedName>
        <fullName evidence="7">Outer membrane protein beta-barrel domain-containing protein</fullName>
    </recommendedName>
</protein>
<feature type="domain" description="Outer membrane protein beta-barrel" evidence="7">
    <location>
        <begin position="8"/>
        <end position="286"/>
    </location>
</feature>
<evidence type="ECO:0000313" key="8">
    <source>
        <dbReference type="EMBL" id="ARN83442.1"/>
    </source>
</evidence>
<evidence type="ECO:0000313" key="9">
    <source>
        <dbReference type="Proteomes" id="UP000193978"/>
    </source>
</evidence>
<evidence type="ECO:0000256" key="2">
    <source>
        <dbReference type="ARBA" id="ARBA00022729"/>
    </source>
</evidence>
<comment type="subcellular location">
    <subcellularLocation>
        <location evidence="1">Cell outer membrane</location>
    </subcellularLocation>
</comment>
<gene>
    <name evidence="8" type="ORF">B1812_06495</name>
</gene>
<feature type="signal peptide" evidence="6">
    <location>
        <begin position="1"/>
        <end position="21"/>
    </location>
</feature>
<dbReference type="PANTHER" id="PTHR34001:SF3">
    <property type="entry name" value="BLL7405 PROTEIN"/>
    <property type="match status" value="1"/>
</dbReference>
<dbReference type="InterPro" id="IPR027385">
    <property type="entry name" value="Beta-barrel_OMP"/>
</dbReference>
<dbReference type="KEGG" id="mbry:B1812_06495"/>
<keyword evidence="3" id="KW-0472">Membrane</keyword>
<sequence>MKGKLLAATVLASALSASAFAADLPSLKAPLVVPPPPLWTGFYVGGNAGGILGGSSGLRSYGVDLFDDAFPAAAGAAGALSAAASGTGAGNRGSFSGGAQVGFNYQFNPRFLVGLEADIQGVAGSSLNTSVTGVARDPLGSPTTMLTAGQVQASLDYVGTMRARAGFLATPTLLLYGTAGLAYANANLSAAYASLDLAGVYGPGYASASYSDTRVGWTAGAGVEWMFLPNWSAKIEYLYYDLGTVSINAIPTGVNSFTGFTGYNYATYTSARFSGNLVRAGVNYHFAWGAPIPVLAKY</sequence>
<keyword evidence="4" id="KW-0998">Cell outer membrane</keyword>
<feature type="chain" id="PRO_5013071753" description="Outer membrane protein beta-barrel domain-containing protein" evidence="6">
    <location>
        <begin position="22"/>
        <end position="298"/>
    </location>
</feature>
<dbReference type="InterPro" id="IPR051692">
    <property type="entry name" value="OMP-like"/>
</dbReference>
<comment type="similarity">
    <text evidence="5">Belongs to the Omp25/RopB family.</text>
</comment>
<organism evidence="8 9">
    <name type="scientific">Methylocystis bryophila</name>
    <dbReference type="NCBI Taxonomy" id="655015"/>
    <lineage>
        <taxon>Bacteria</taxon>
        <taxon>Pseudomonadati</taxon>
        <taxon>Pseudomonadota</taxon>
        <taxon>Alphaproteobacteria</taxon>
        <taxon>Hyphomicrobiales</taxon>
        <taxon>Methylocystaceae</taxon>
        <taxon>Methylocystis</taxon>
    </lineage>
</organism>